<dbReference type="Proteomes" id="UP001330812">
    <property type="component" value="Chromosome"/>
</dbReference>
<keyword evidence="3" id="KW-1185">Reference proteome</keyword>
<feature type="region of interest" description="Disordered" evidence="1">
    <location>
        <begin position="1"/>
        <end position="20"/>
    </location>
</feature>
<evidence type="ECO:0000313" key="3">
    <source>
        <dbReference type="Proteomes" id="UP001330812"/>
    </source>
</evidence>
<sequence length="73" mass="7982">MGHKGIRDGGPPRDPRFRPENVIGLPIRKAVIELSRHGYVIDSPTTHDRAAVKQHNRVHLTAEDGVITAVVVG</sequence>
<reference evidence="2 3" key="1">
    <citation type="journal article" date="2015" name="Int. J. Syst. Evol. Microbiol.">
        <title>Amycolatopsis rhabdoformis sp. nov., an actinomycete isolated from a tropical forest soil.</title>
        <authorList>
            <person name="Souza W.R."/>
            <person name="Silva R.E."/>
            <person name="Goodfellow M."/>
            <person name="Busarakam K."/>
            <person name="Figueiro F.S."/>
            <person name="Ferreira D."/>
            <person name="Rodrigues-Filho E."/>
            <person name="Moraes L.A.B."/>
            <person name="Zucchi T.D."/>
        </authorList>
    </citation>
    <scope>NUCLEOTIDE SEQUENCE [LARGE SCALE GENOMIC DNA]</scope>
    <source>
        <strain evidence="2 3">NCIMB 14900</strain>
    </source>
</reference>
<name>A0ABZ1I0E8_9PSEU</name>
<organism evidence="2 3">
    <name type="scientific">Amycolatopsis rhabdoformis</name>
    <dbReference type="NCBI Taxonomy" id="1448059"/>
    <lineage>
        <taxon>Bacteria</taxon>
        <taxon>Bacillati</taxon>
        <taxon>Actinomycetota</taxon>
        <taxon>Actinomycetes</taxon>
        <taxon>Pseudonocardiales</taxon>
        <taxon>Pseudonocardiaceae</taxon>
        <taxon>Amycolatopsis</taxon>
    </lineage>
</organism>
<dbReference type="EMBL" id="CP142149">
    <property type="protein sequence ID" value="WSE27124.1"/>
    <property type="molecule type" value="Genomic_DNA"/>
</dbReference>
<accession>A0ABZ1I0E8</accession>
<proteinExistence type="predicted"/>
<evidence type="ECO:0000313" key="2">
    <source>
        <dbReference type="EMBL" id="WSE27124.1"/>
    </source>
</evidence>
<gene>
    <name evidence="2" type="ORF">VSH64_30190</name>
</gene>
<dbReference type="RefSeq" id="WP_326566134.1">
    <property type="nucleotide sequence ID" value="NZ_CP142149.1"/>
</dbReference>
<protein>
    <submittedName>
        <fullName evidence="2">Uncharacterized protein</fullName>
    </submittedName>
</protein>
<evidence type="ECO:0000256" key="1">
    <source>
        <dbReference type="SAM" id="MobiDB-lite"/>
    </source>
</evidence>
<feature type="compositionally biased region" description="Basic and acidic residues" evidence="1">
    <location>
        <begin position="1"/>
        <end position="19"/>
    </location>
</feature>